<dbReference type="EMBL" id="LSSM01000567">
    <property type="protein sequence ID" value="OMJ28510.1"/>
    <property type="molecule type" value="Genomic_DNA"/>
</dbReference>
<protein>
    <submittedName>
        <fullName evidence="2">Uncharacterized protein</fullName>
    </submittedName>
</protein>
<accession>A0A1R1YNU0</accession>
<feature type="region of interest" description="Disordered" evidence="1">
    <location>
        <begin position="420"/>
        <end position="458"/>
    </location>
</feature>
<evidence type="ECO:0000256" key="1">
    <source>
        <dbReference type="SAM" id="MobiDB-lite"/>
    </source>
</evidence>
<dbReference type="Proteomes" id="UP000187429">
    <property type="component" value="Unassembled WGS sequence"/>
</dbReference>
<name>A0A1R1YNU0_9FUNG</name>
<organism evidence="2 3">
    <name type="scientific">Smittium culicis</name>
    <dbReference type="NCBI Taxonomy" id="133412"/>
    <lineage>
        <taxon>Eukaryota</taxon>
        <taxon>Fungi</taxon>
        <taxon>Fungi incertae sedis</taxon>
        <taxon>Zoopagomycota</taxon>
        <taxon>Kickxellomycotina</taxon>
        <taxon>Harpellomycetes</taxon>
        <taxon>Harpellales</taxon>
        <taxon>Legeriomycetaceae</taxon>
        <taxon>Smittium</taxon>
    </lineage>
</organism>
<reference evidence="3" key="1">
    <citation type="submission" date="2017-01" db="EMBL/GenBank/DDBJ databases">
        <authorList>
            <person name="Wang Y."/>
            <person name="White M."/>
            <person name="Kvist S."/>
            <person name="Moncalvo J.-M."/>
        </authorList>
    </citation>
    <scope>NUCLEOTIDE SEQUENCE [LARGE SCALE GENOMIC DNA]</scope>
    <source>
        <strain evidence="3">ID-206-W2</strain>
    </source>
</reference>
<dbReference type="AlphaFoldDB" id="A0A1R1YNU0"/>
<feature type="compositionally biased region" description="Low complexity" evidence="1">
    <location>
        <begin position="25"/>
        <end position="34"/>
    </location>
</feature>
<keyword evidence="3" id="KW-1185">Reference proteome</keyword>
<feature type="region of interest" description="Disordered" evidence="1">
    <location>
        <begin position="1"/>
        <end position="36"/>
    </location>
</feature>
<feature type="region of interest" description="Disordered" evidence="1">
    <location>
        <begin position="106"/>
        <end position="161"/>
    </location>
</feature>
<feature type="compositionally biased region" description="Acidic residues" evidence="1">
    <location>
        <begin position="435"/>
        <end position="445"/>
    </location>
</feature>
<feature type="compositionally biased region" description="Basic and acidic residues" evidence="1">
    <location>
        <begin position="511"/>
        <end position="522"/>
    </location>
</feature>
<dbReference type="OrthoDB" id="5644907at2759"/>
<proteinExistence type="predicted"/>
<evidence type="ECO:0000313" key="3">
    <source>
        <dbReference type="Proteomes" id="UP000187429"/>
    </source>
</evidence>
<evidence type="ECO:0000313" key="2">
    <source>
        <dbReference type="EMBL" id="OMJ28510.1"/>
    </source>
</evidence>
<feature type="region of interest" description="Disordered" evidence="1">
    <location>
        <begin position="503"/>
        <end position="522"/>
    </location>
</feature>
<comment type="caution">
    <text evidence="2">The sequence shown here is derived from an EMBL/GenBank/DDBJ whole genome shotgun (WGS) entry which is preliminary data.</text>
</comment>
<gene>
    <name evidence="2" type="ORF">AYI69_g2015</name>
</gene>
<sequence length="549" mass="59630">MGDTKSARMSANGLRKRNNVGNALSYYSSSSNSSDIQSTLQFPKLRTSQTLPSLNAESKKVPDSTFAVDLPKQAFSTTDVNTHIALSSSTETIVTVTNQSINHDAASATNRQPTDANPQVSTPKNTSAQIDATQPVNPHTTNNNSDPIVKMPPRSQPKSHKKCYSFDNLAHPTRATHTFGTIIAASASANVAPASFDFSPSHASKKSTTAASRVPLSFDVIDLKALAAADVRPSSALQFRRDSVLDESHDPNMTNFIPTSSPTKKSHAGIDHSEILQAAPLISAPAPSQTTAEFAQPKSDSFGLVSEMNSIFDTIIQRTTKEKFNDTKLLMPSPASPSKLSQSSKSKSLNIYHHPISNPVWNVSNELSSLNSISSNNYSQCKLIKMDTKEEKLPKSVNSFINNFDFPVMENLPDFSVPKPLSRLPSLSPPPPETGNDDDDVDDDGGNNNDTELAANNKHQTRFSSIKFKFSQPPIPLNLNTATDSSTAKYNIHKSPKITSPKFNFDESFDPESKNSAHLGDRPPAKKSSLFAFIDRFVILSSITSCFKK</sequence>
<feature type="compositionally biased region" description="Polar residues" evidence="1">
    <location>
        <begin position="106"/>
        <end position="146"/>
    </location>
</feature>